<sequence length="122" mass="14044">MTLMNYVAYTSLPVLGKLKNTSPNFMVPRQTWIYHKLESSFKFLALDPRAYFDKTEGRGLILRYWPLCPSQTSILAKGYIRFIIVGVAYTLTPISNWFEKLLVEIHSLIQEGNSYSACLTKD</sequence>
<dbReference type="EMBL" id="JAYMYQ010000004">
    <property type="protein sequence ID" value="KAK7337614.1"/>
    <property type="molecule type" value="Genomic_DNA"/>
</dbReference>
<keyword evidence="2" id="KW-1185">Reference proteome</keyword>
<accession>A0AAN9LNQ7</accession>
<dbReference type="AlphaFoldDB" id="A0AAN9LNQ7"/>
<reference evidence="1 2" key="1">
    <citation type="submission" date="2024-01" db="EMBL/GenBank/DDBJ databases">
        <title>The genomes of 5 underutilized Papilionoideae crops provide insights into root nodulation and disease resistanc.</title>
        <authorList>
            <person name="Jiang F."/>
        </authorList>
    </citation>
    <scope>NUCLEOTIDE SEQUENCE [LARGE SCALE GENOMIC DNA]</scope>
    <source>
        <strain evidence="1">LVBAO_FW01</strain>
        <tissue evidence="1">Leaves</tissue>
    </source>
</reference>
<protein>
    <submittedName>
        <fullName evidence="1">Uncharacterized protein</fullName>
    </submittedName>
</protein>
<evidence type="ECO:0000313" key="1">
    <source>
        <dbReference type="EMBL" id="KAK7337614.1"/>
    </source>
</evidence>
<comment type="caution">
    <text evidence="1">The sequence shown here is derived from an EMBL/GenBank/DDBJ whole genome shotgun (WGS) entry which is preliminary data.</text>
</comment>
<proteinExistence type="predicted"/>
<name>A0AAN9LNQ7_CANGL</name>
<organism evidence="1 2">
    <name type="scientific">Canavalia gladiata</name>
    <name type="common">Sword bean</name>
    <name type="synonym">Dolichos gladiatus</name>
    <dbReference type="NCBI Taxonomy" id="3824"/>
    <lineage>
        <taxon>Eukaryota</taxon>
        <taxon>Viridiplantae</taxon>
        <taxon>Streptophyta</taxon>
        <taxon>Embryophyta</taxon>
        <taxon>Tracheophyta</taxon>
        <taxon>Spermatophyta</taxon>
        <taxon>Magnoliopsida</taxon>
        <taxon>eudicotyledons</taxon>
        <taxon>Gunneridae</taxon>
        <taxon>Pentapetalae</taxon>
        <taxon>rosids</taxon>
        <taxon>fabids</taxon>
        <taxon>Fabales</taxon>
        <taxon>Fabaceae</taxon>
        <taxon>Papilionoideae</taxon>
        <taxon>50 kb inversion clade</taxon>
        <taxon>NPAAA clade</taxon>
        <taxon>indigoferoid/millettioid clade</taxon>
        <taxon>Phaseoleae</taxon>
        <taxon>Canavalia</taxon>
    </lineage>
</organism>
<evidence type="ECO:0000313" key="2">
    <source>
        <dbReference type="Proteomes" id="UP001367508"/>
    </source>
</evidence>
<gene>
    <name evidence="1" type="ORF">VNO77_18197</name>
</gene>
<dbReference type="Proteomes" id="UP001367508">
    <property type="component" value="Unassembled WGS sequence"/>
</dbReference>